<dbReference type="PANTHER" id="PTHR28448">
    <property type="entry name" value="UPF0728 PROTEIN C10ORF53"/>
    <property type="match status" value="1"/>
</dbReference>
<dbReference type="InterPro" id="IPR027885">
    <property type="entry name" value="UPF0728"/>
</dbReference>
<keyword evidence="3" id="KW-1185">Reference proteome</keyword>
<comment type="similarity">
    <text evidence="1">Belongs to the UPF0728 family.</text>
</comment>
<dbReference type="Proteomes" id="UP000596742">
    <property type="component" value="Unassembled WGS sequence"/>
</dbReference>
<dbReference type="EMBL" id="UYJE01007161">
    <property type="protein sequence ID" value="VDI52249.1"/>
    <property type="molecule type" value="Genomic_DNA"/>
</dbReference>
<feature type="non-terminal residue" evidence="2">
    <location>
        <position position="147"/>
    </location>
</feature>
<sequence length="147" mass="15905">EKKIEGLKGILGSSGFTVVTHKIQNRDACQLIIDSKVVWSCNITTLQTGGGGKEDPLCLEALSAVKNFTTNKHTKTELLTGLIKQLKDLGMETQLFQVQAKEALQIVVKGRIIWKGNIKALSGESTGQENGDHVCSSILERVSSAIQ</sequence>
<organism evidence="2 3">
    <name type="scientific">Mytilus galloprovincialis</name>
    <name type="common">Mediterranean mussel</name>
    <dbReference type="NCBI Taxonomy" id="29158"/>
    <lineage>
        <taxon>Eukaryota</taxon>
        <taxon>Metazoa</taxon>
        <taxon>Spiralia</taxon>
        <taxon>Lophotrochozoa</taxon>
        <taxon>Mollusca</taxon>
        <taxon>Bivalvia</taxon>
        <taxon>Autobranchia</taxon>
        <taxon>Pteriomorphia</taxon>
        <taxon>Mytilida</taxon>
        <taxon>Mytiloidea</taxon>
        <taxon>Mytilidae</taxon>
        <taxon>Mytilinae</taxon>
        <taxon>Mytilus</taxon>
    </lineage>
</organism>
<evidence type="ECO:0000313" key="3">
    <source>
        <dbReference type="Proteomes" id="UP000596742"/>
    </source>
</evidence>
<reference evidence="2" key="1">
    <citation type="submission" date="2018-11" db="EMBL/GenBank/DDBJ databases">
        <authorList>
            <person name="Alioto T."/>
            <person name="Alioto T."/>
        </authorList>
    </citation>
    <scope>NUCLEOTIDE SEQUENCE</scope>
</reference>
<dbReference type="Pfam" id="PF15092">
    <property type="entry name" value="UPF0728"/>
    <property type="match status" value="2"/>
</dbReference>
<comment type="caution">
    <text evidence="2">The sequence shown here is derived from an EMBL/GenBank/DDBJ whole genome shotgun (WGS) entry which is preliminary data.</text>
</comment>
<dbReference type="OrthoDB" id="10003460at2759"/>
<protein>
    <submittedName>
        <fullName evidence="2">Uncharacterized protein</fullName>
    </submittedName>
</protein>
<dbReference type="PANTHER" id="PTHR28448:SF1">
    <property type="entry name" value="UPF0728 PROTEIN C10ORF53"/>
    <property type="match status" value="1"/>
</dbReference>
<dbReference type="AlphaFoldDB" id="A0A8B6FN71"/>
<accession>A0A8B6FN71</accession>
<proteinExistence type="inferred from homology"/>
<evidence type="ECO:0000256" key="1">
    <source>
        <dbReference type="ARBA" id="ARBA00009973"/>
    </source>
</evidence>
<evidence type="ECO:0000313" key="2">
    <source>
        <dbReference type="EMBL" id="VDI52249.1"/>
    </source>
</evidence>
<name>A0A8B6FN71_MYTGA</name>
<gene>
    <name evidence="2" type="ORF">MGAL_10B005454</name>
</gene>